<evidence type="ECO:0008006" key="3">
    <source>
        <dbReference type="Google" id="ProtNLM"/>
    </source>
</evidence>
<evidence type="ECO:0000313" key="1">
    <source>
        <dbReference type="EMBL" id="ABO56234.1"/>
    </source>
</evidence>
<proteinExistence type="predicted"/>
<sequence length="190" mass="20071">MTTALNPNQQAILEHAVQDSGGKIAWFPEHIKGGARAKVLEGLFKRALITPDGDDWVVAAEGYNALGLPRPGALPPTITLDDPELEADVASAEASWQQPAKGKPVRTRADSKQALVIGLLQRPEGATIAQIMEATGWQQHTVRGTLAGTLKKRLGLTITSAKDADGQRVYRIESASAGTATATTTESEAP</sequence>
<dbReference type="AlphaFoldDB" id="A4JIY1"/>
<protein>
    <recommendedName>
        <fullName evidence="3">DUF3489 domain-containing protein</fullName>
    </recommendedName>
</protein>
<evidence type="ECO:0000313" key="2">
    <source>
        <dbReference type="Proteomes" id="UP000002287"/>
    </source>
</evidence>
<organism evidence="1 2">
    <name type="scientific">Burkholderia vietnamiensis (strain G4 / LMG 22486)</name>
    <name type="common">Burkholderia cepacia (strain R1808)</name>
    <dbReference type="NCBI Taxonomy" id="269482"/>
    <lineage>
        <taxon>Bacteria</taxon>
        <taxon>Pseudomonadati</taxon>
        <taxon>Pseudomonadota</taxon>
        <taxon>Betaproteobacteria</taxon>
        <taxon>Burkholderiales</taxon>
        <taxon>Burkholderiaceae</taxon>
        <taxon>Burkholderia</taxon>
        <taxon>Burkholderia cepacia complex</taxon>
    </lineage>
</organism>
<gene>
    <name evidence="1" type="ordered locus">Bcep1808_3244</name>
</gene>
<dbReference type="Proteomes" id="UP000002287">
    <property type="component" value="Chromosome 1"/>
</dbReference>
<dbReference type="InterPro" id="IPR021880">
    <property type="entry name" value="DUF3489"/>
</dbReference>
<dbReference type="HOGENOM" id="CLU_102158_1_0_4"/>
<dbReference type="EMBL" id="CP000614">
    <property type="protein sequence ID" value="ABO56234.1"/>
    <property type="molecule type" value="Genomic_DNA"/>
</dbReference>
<reference evidence="2" key="1">
    <citation type="submission" date="2007-03" db="EMBL/GenBank/DDBJ databases">
        <title>Complete sequence of chromosome 1 of Burkholderia vietnamiensis G4.</title>
        <authorList>
            <consortium name="US DOE Joint Genome Institute"/>
            <person name="Copeland A."/>
            <person name="Lucas S."/>
            <person name="Lapidus A."/>
            <person name="Barry K."/>
            <person name="Detter J.C."/>
            <person name="Glavina del Rio T."/>
            <person name="Hammon N."/>
            <person name="Israni S."/>
            <person name="Dalin E."/>
            <person name="Tice H."/>
            <person name="Pitluck S."/>
            <person name="Chain P."/>
            <person name="Malfatti S."/>
            <person name="Shin M."/>
            <person name="Vergez L."/>
            <person name="Schmutz J."/>
            <person name="Larimer F."/>
            <person name="Land M."/>
            <person name="Hauser L."/>
            <person name="Kyrpides N."/>
            <person name="Tiedje J."/>
            <person name="Richardson P."/>
        </authorList>
    </citation>
    <scope>NUCLEOTIDE SEQUENCE [LARGE SCALE GENOMIC DNA]</scope>
    <source>
        <strain evidence="2">G4 / LMG 22486</strain>
    </source>
</reference>
<dbReference type="eggNOG" id="COG1846">
    <property type="taxonomic scope" value="Bacteria"/>
</dbReference>
<name>A4JIY1_BURVG</name>
<accession>A4JIY1</accession>
<dbReference type="KEGG" id="bvi:Bcep1808_3244"/>
<dbReference type="Pfam" id="PF11994">
    <property type="entry name" value="DUF3489"/>
    <property type="match status" value="1"/>
</dbReference>